<dbReference type="Gene3D" id="3.40.605.10">
    <property type="entry name" value="Aldehyde Dehydrogenase, Chain A, domain 1"/>
    <property type="match status" value="1"/>
</dbReference>
<dbReference type="GO" id="GO:0016620">
    <property type="term" value="F:oxidoreductase activity, acting on the aldehyde or oxo group of donors, NAD or NADP as acceptor"/>
    <property type="evidence" value="ECO:0007669"/>
    <property type="project" value="InterPro"/>
</dbReference>
<dbReference type="InterPro" id="IPR016161">
    <property type="entry name" value="Ald_DH/histidinol_DH"/>
</dbReference>
<evidence type="ECO:0000256" key="4">
    <source>
        <dbReference type="PROSITE-ProRule" id="PRU10007"/>
    </source>
</evidence>
<evidence type="ECO:0000313" key="8">
    <source>
        <dbReference type="Proteomes" id="UP000297322"/>
    </source>
</evidence>
<proteinExistence type="inferred from homology"/>
<dbReference type="EMBL" id="SPVI01000026">
    <property type="protein sequence ID" value="TFW39846.1"/>
    <property type="molecule type" value="Genomic_DNA"/>
</dbReference>
<evidence type="ECO:0000256" key="5">
    <source>
        <dbReference type="RuleBase" id="RU003345"/>
    </source>
</evidence>
<protein>
    <submittedName>
        <fullName evidence="7">Aldehyde dehydrogenase family protein</fullName>
    </submittedName>
</protein>
<dbReference type="Proteomes" id="UP000297322">
    <property type="component" value="Unassembled WGS sequence"/>
</dbReference>
<dbReference type="AlphaFoldDB" id="A0A4Y9T6Y0"/>
<feature type="active site" evidence="4">
    <location>
        <position position="258"/>
    </location>
</feature>
<dbReference type="PANTHER" id="PTHR42986">
    <property type="entry name" value="BENZALDEHYDE DEHYDROGENASE YFMT"/>
    <property type="match status" value="1"/>
</dbReference>
<dbReference type="PANTHER" id="PTHR42986:SF1">
    <property type="entry name" value="BENZALDEHYDE DEHYDROGENASE YFMT"/>
    <property type="match status" value="1"/>
</dbReference>
<dbReference type="RefSeq" id="WP_065878568.1">
    <property type="nucleotide sequence ID" value="NZ_SPVI01000026.1"/>
</dbReference>
<comment type="similarity">
    <text evidence="1 5">Belongs to the aldehyde dehydrogenase family.</text>
</comment>
<dbReference type="FunFam" id="3.40.605.10:FF:000007">
    <property type="entry name" value="NAD/NADP-dependent betaine aldehyde dehydrogenase"/>
    <property type="match status" value="1"/>
</dbReference>
<dbReference type="Pfam" id="PF00171">
    <property type="entry name" value="Aldedh"/>
    <property type="match status" value="1"/>
</dbReference>
<reference evidence="7 8" key="1">
    <citation type="submission" date="2019-03" db="EMBL/GenBank/DDBJ databases">
        <title>Biocontrol and xenobiotic degradation properties of endophytic Pseudomonas fluorescens strain BRZ63.</title>
        <authorList>
            <person name="Chlebek D.A."/>
            <person name="Pinski A."/>
            <person name="Zur J.P."/>
            <person name="Michalska J."/>
            <person name="Hupert-Kocurek K.T."/>
        </authorList>
    </citation>
    <scope>NUCLEOTIDE SEQUENCE [LARGE SCALE GENOMIC DNA]</scope>
    <source>
        <strain evidence="7 8">BRZ63</strain>
    </source>
</reference>
<dbReference type="SUPFAM" id="SSF53720">
    <property type="entry name" value="ALDH-like"/>
    <property type="match status" value="1"/>
</dbReference>
<dbReference type="PROSITE" id="PS00687">
    <property type="entry name" value="ALDEHYDE_DEHYDR_GLU"/>
    <property type="match status" value="1"/>
</dbReference>
<dbReference type="InterPro" id="IPR015590">
    <property type="entry name" value="Aldehyde_DH_dom"/>
</dbReference>
<dbReference type="InterPro" id="IPR016163">
    <property type="entry name" value="Ald_DH_C"/>
</dbReference>
<name>A0A4Y9T6Y0_PSEFL</name>
<feature type="domain" description="Aldehyde dehydrogenase" evidence="6">
    <location>
        <begin position="24"/>
        <end position="480"/>
    </location>
</feature>
<organism evidence="7 8">
    <name type="scientific">Pseudomonas fluorescens</name>
    <dbReference type="NCBI Taxonomy" id="294"/>
    <lineage>
        <taxon>Bacteria</taxon>
        <taxon>Pseudomonadati</taxon>
        <taxon>Pseudomonadota</taxon>
        <taxon>Gammaproteobacteria</taxon>
        <taxon>Pseudomonadales</taxon>
        <taxon>Pseudomonadaceae</taxon>
        <taxon>Pseudomonas</taxon>
    </lineage>
</organism>
<dbReference type="InterPro" id="IPR029510">
    <property type="entry name" value="Ald_DH_CS_GLU"/>
</dbReference>
<dbReference type="InterPro" id="IPR016162">
    <property type="entry name" value="Ald_DH_N"/>
</dbReference>
<evidence type="ECO:0000259" key="6">
    <source>
        <dbReference type="Pfam" id="PF00171"/>
    </source>
</evidence>
<sequence length="491" mass="51618">MSVSETTHLLQRAIESECLFNGAWIPASGAAVPVIEPATGEPLMRCAMASPADVAIASRSAALAQPAWAALGPRERAEVFRRAADLAQQSFAELALYVARETGAALFKGEHEVREAIVLLHQAAGLLSQPHGLVLPSAAGRLSYARRQPHGVVGVISPFNFPLVLSMRSVAPALAAGNAVVLKPDPQTPVSGGFLIARLFEEAGLPKGLLHVLPGAAPAGEALCRDPNVRMIAFTGSTAAGRKVAEVAGRHLKKVALELGGKNPLIILEDADLDLAASNAAWGAWLHQGQICMATGLILVHESIAASFTRKLVDKARALTVGNAARGEAALGPLINARQLQRVHEIVSDSLRAGARLEAGGEYDQLFYQPTVLSGVRPGMRAFEDEIFGPVATLVSFATDEEAIELANRTEYGLSAGIISPSVGRAMAIGERLDVGLLHINDQTVADECINPFGGRGASGNGGSVGGPADWDEYTQWQWVTVKNTAPTYPF</sequence>
<keyword evidence="3" id="KW-0520">NAD</keyword>
<evidence type="ECO:0000256" key="1">
    <source>
        <dbReference type="ARBA" id="ARBA00009986"/>
    </source>
</evidence>
<dbReference type="Gene3D" id="3.40.309.10">
    <property type="entry name" value="Aldehyde Dehydrogenase, Chain A, domain 2"/>
    <property type="match status" value="1"/>
</dbReference>
<accession>A0A4Y9T6Y0</accession>
<comment type="caution">
    <text evidence="7">The sequence shown here is derived from an EMBL/GenBank/DDBJ whole genome shotgun (WGS) entry which is preliminary data.</text>
</comment>
<evidence type="ECO:0000256" key="2">
    <source>
        <dbReference type="ARBA" id="ARBA00023002"/>
    </source>
</evidence>
<evidence type="ECO:0000256" key="3">
    <source>
        <dbReference type="ARBA" id="ARBA00023027"/>
    </source>
</evidence>
<keyword evidence="2 5" id="KW-0560">Oxidoreductase</keyword>
<dbReference type="CDD" id="cd07152">
    <property type="entry name" value="ALDH_BenzADH"/>
    <property type="match status" value="1"/>
</dbReference>
<gene>
    <name evidence="7" type="ORF">E4T65_27670</name>
</gene>
<evidence type="ECO:0000313" key="7">
    <source>
        <dbReference type="EMBL" id="TFW39846.1"/>
    </source>
</evidence>